<evidence type="ECO:0008006" key="4">
    <source>
        <dbReference type="Google" id="ProtNLM"/>
    </source>
</evidence>
<sequence>MSEELRTALRELGERMPATRLGSDPWMVGRRQRWRAAWRTGVAGLVAVLICALGVPAILGGSGAGMPPAATGAGVPERISLPWMWQATVEQDPPGSASVLFGGGGLGLRGSDFVDHEGKIAVVGRGGDYRMLLYGGSESTAGEDVQLSPDGRYVAHVPGTDWLTVTDLTDGSDRAYLGPSNSDCCATPVSWSRDGASLLVVEYDPEATRYDASGWGRDASRLTLLEVTTGATRILVDDLGDRWSLRTASLAAFSPDGSRIAATVGDRLSLLDRDGRMLWSRDLGPQRKLAGNGAFTADGSRIAVADLEGCLSGCDSAALAARTWTVTWLDAATGRDAGGPTLAPVRGQALRALGWRLGIDLVAVRYEAEPGNGMPEGTGWNDTGYWESGRVQLIALRPDGTTEVLLDPPDEVWSLDVARDLLEAGSFGAPATEPRPFPARPIILLVVVPPVLLITVVVGVPLLWRRHRRRRSAPPMADPPWPV</sequence>
<keyword evidence="1" id="KW-0812">Transmembrane</keyword>
<proteinExistence type="predicted"/>
<keyword evidence="1" id="KW-0472">Membrane</keyword>
<keyword evidence="1" id="KW-1133">Transmembrane helix</keyword>
<evidence type="ECO:0000313" key="2">
    <source>
        <dbReference type="EMBL" id="GGM35274.1"/>
    </source>
</evidence>
<accession>A0A917WW54</accession>
<reference evidence="2" key="2">
    <citation type="submission" date="2020-09" db="EMBL/GenBank/DDBJ databases">
        <authorList>
            <person name="Sun Q."/>
            <person name="Zhou Y."/>
        </authorList>
    </citation>
    <scope>NUCLEOTIDE SEQUENCE</scope>
    <source>
        <strain evidence="2">CGMCC 4.7312</strain>
    </source>
</reference>
<comment type="caution">
    <text evidence="2">The sequence shown here is derived from an EMBL/GenBank/DDBJ whole genome shotgun (WGS) entry which is preliminary data.</text>
</comment>
<gene>
    <name evidence="2" type="ORF">GCM10011608_19880</name>
</gene>
<evidence type="ECO:0000313" key="3">
    <source>
        <dbReference type="Proteomes" id="UP000608890"/>
    </source>
</evidence>
<evidence type="ECO:0000256" key="1">
    <source>
        <dbReference type="SAM" id="Phobius"/>
    </source>
</evidence>
<dbReference type="SUPFAM" id="SSF82171">
    <property type="entry name" value="DPP6 N-terminal domain-like"/>
    <property type="match status" value="1"/>
</dbReference>
<dbReference type="InterPro" id="IPR011042">
    <property type="entry name" value="6-blade_b-propeller_TolB-like"/>
</dbReference>
<dbReference type="RefSeq" id="WP_189042815.1">
    <property type="nucleotide sequence ID" value="NZ_BMNB01000007.1"/>
</dbReference>
<dbReference type="Proteomes" id="UP000608890">
    <property type="component" value="Unassembled WGS sequence"/>
</dbReference>
<keyword evidence="3" id="KW-1185">Reference proteome</keyword>
<name>A0A917WW54_9ACTN</name>
<dbReference type="EMBL" id="BMNB01000007">
    <property type="protein sequence ID" value="GGM35274.1"/>
    <property type="molecule type" value="Genomic_DNA"/>
</dbReference>
<protein>
    <recommendedName>
        <fullName evidence="4">WD40 repeat domain-containing protein</fullName>
    </recommendedName>
</protein>
<reference evidence="2" key="1">
    <citation type="journal article" date="2014" name="Int. J. Syst. Evol. Microbiol.">
        <title>Complete genome sequence of Corynebacterium casei LMG S-19264T (=DSM 44701T), isolated from a smear-ripened cheese.</title>
        <authorList>
            <consortium name="US DOE Joint Genome Institute (JGI-PGF)"/>
            <person name="Walter F."/>
            <person name="Albersmeier A."/>
            <person name="Kalinowski J."/>
            <person name="Ruckert C."/>
        </authorList>
    </citation>
    <scope>NUCLEOTIDE SEQUENCE</scope>
    <source>
        <strain evidence="2">CGMCC 4.7312</strain>
    </source>
</reference>
<feature type="transmembrane region" description="Helical" evidence="1">
    <location>
        <begin position="36"/>
        <end position="59"/>
    </location>
</feature>
<organism evidence="2 3">
    <name type="scientific">Micromonospora sonchi</name>
    <dbReference type="NCBI Taxonomy" id="1763543"/>
    <lineage>
        <taxon>Bacteria</taxon>
        <taxon>Bacillati</taxon>
        <taxon>Actinomycetota</taxon>
        <taxon>Actinomycetes</taxon>
        <taxon>Micromonosporales</taxon>
        <taxon>Micromonosporaceae</taxon>
        <taxon>Micromonospora</taxon>
    </lineage>
</organism>
<dbReference type="AlphaFoldDB" id="A0A917WW54"/>
<feature type="transmembrane region" description="Helical" evidence="1">
    <location>
        <begin position="442"/>
        <end position="464"/>
    </location>
</feature>
<dbReference type="Gene3D" id="2.120.10.30">
    <property type="entry name" value="TolB, C-terminal domain"/>
    <property type="match status" value="1"/>
</dbReference>